<feature type="transmembrane region" description="Helical" evidence="5">
    <location>
        <begin position="71"/>
        <end position="93"/>
    </location>
</feature>
<dbReference type="RefSeq" id="WP_013159164.1">
    <property type="nucleotide sequence ID" value="NC_014212.1"/>
</dbReference>
<keyword evidence="4 5" id="KW-0472">Membrane</keyword>
<feature type="transmembrane region" description="Helical" evidence="5">
    <location>
        <begin position="99"/>
        <end position="117"/>
    </location>
</feature>
<dbReference type="KEGG" id="msv:Mesil_2784"/>
<comment type="similarity">
    <text evidence="5">Belongs to the 4-toluene sulfonate uptake permease (TSUP) (TC 2.A.102) family.</text>
</comment>
<evidence type="ECO:0000256" key="5">
    <source>
        <dbReference type="RuleBase" id="RU363041"/>
    </source>
</evidence>
<reference evidence="6 7" key="1">
    <citation type="journal article" date="2010" name="Stand. Genomic Sci.">
        <title>Complete genome sequence of Meiothermus silvanus type strain (VI-R2).</title>
        <authorList>
            <person name="Sikorski J."/>
            <person name="Tindall B.J."/>
            <person name="Lowry S."/>
            <person name="Lucas S."/>
            <person name="Nolan M."/>
            <person name="Copeland A."/>
            <person name="Glavina Del Rio T."/>
            <person name="Tice H."/>
            <person name="Cheng J.F."/>
            <person name="Han C."/>
            <person name="Pitluck S."/>
            <person name="Liolios K."/>
            <person name="Ivanova N."/>
            <person name="Mavromatis K."/>
            <person name="Mikhailova N."/>
            <person name="Pati A."/>
            <person name="Goodwin L."/>
            <person name="Chen A."/>
            <person name="Palaniappan K."/>
            <person name="Land M."/>
            <person name="Hauser L."/>
            <person name="Chang Y.J."/>
            <person name="Jeffries C.D."/>
            <person name="Rohde M."/>
            <person name="Goker M."/>
            <person name="Woyke T."/>
            <person name="Bristow J."/>
            <person name="Eisen J.A."/>
            <person name="Markowitz V."/>
            <person name="Hugenholtz P."/>
            <person name="Kyrpides N.C."/>
            <person name="Klenk H.P."/>
            <person name="Lapidus A."/>
        </authorList>
    </citation>
    <scope>NUCLEOTIDE SEQUENCE [LARGE SCALE GENOMIC DNA]</scope>
    <source>
        <strain evidence="7">ATCC 700542 / DSM 9946 / VI-R2</strain>
    </source>
</reference>
<sequence length="119" mass="12179">MHLLLSALIGLSAGLLSGLFGIGGGVIVVPALIFLLGLDQRTATGTSLAALLLPVGILGVLAYAREGAVRWPVAALIALGLLLGTFFGARLAWQLPEGALRVGLALLLIGVALHLLLRR</sequence>
<keyword evidence="5" id="KW-1003">Cell membrane</keyword>
<dbReference type="AlphaFoldDB" id="D7BCD2"/>
<evidence type="ECO:0000256" key="2">
    <source>
        <dbReference type="ARBA" id="ARBA00022692"/>
    </source>
</evidence>
<comment type="subcellular location">
    <subcellularLocation>
        <location evidence="5">Cell membrane</location>
        <topology evidence="5">Multi-pass membrane protein</topology>
    </subcellularLocation>
    <subcellularLocation>
        <location evidence="1">Membrane</location>
        <topology evidence="1">Multi-pass membrane protein</topology>
    </subcellularLocation>
</comment>
<dbReference type="InterPro" id="IPR002781">
    <property type="entry name" value="TM_pro_TauE-like"/>
</dbReference>
<accession>D7BCD2</accession>
<feature type="transmembrane region" description="Helical" evidence="5">
    <location>
        <begin position="45"/>
        <end position="64"/>
    </location>
</feature>
<keyword evidence="7" id="KW-1185">Reference proteome</keyword>
<dbReference type="EMBL" id="CP002042">
    <property type="protein sequence ID" value="ADH64629.1"/>
    <property type="molecule type" value="Genomic_DNA"/>
</dbReference>
<evidence type="ECO:0000256" key="1">
    <source>
        <dbReference type="ARBA" id="ARBA00004141"/>
    </source>
</evidence>
<dbReference type="GO" id="GO:0005886">
    <property type="term" value="C:plasma membrane"/>
    <property type="evidence" value="ECO:0007669"/>
    <property type="project" value="UniProtKB-SubCell"/>
</dbReference>
<keyword evidence="2 5" id="KW-0812">Transmembrane</keyword>
<gene>
    <name evidence="6" type="ordered locus">Mesil_2784</name>
</gene>
<organism evidence="6 7">
    <name type="scientific">Allomeiothermus silvanus (strain ATCC 700542 / DSM 9946 / NBRC 106475 / NCIMB 13440 / VI-R2)</name>
    <name type="common">Thermus silvanus</name>
    <dbReference type="NCBI Taxonomy" id="526227"/>
    <lineage>
        <taxon>Bacteria</taxon>
        <taxon>Thermotogati</taxon>
        <taxon>Deinococcota</taxon>
        <taxon>Deinococci</taxon>
        <taxon>Thermales</taxon>
        <taxon>Thermaceae</taxon>
        <taxon>Allomeiothermus</taxon>
    </lineage>
</organism>
<name>D7BCD2_ALLS1</name>
<dbReference type="Pfam" id="PF01925">
    <property type="entry name" value="TauE"/>
    <property type="match status" value="1"/>
</dbReference>
<protein>
    <recommendedName>
        <fullName evidence="5">Probable membrane transporter protein</fullName>
    </recommendedName>
</protein>
<evidence type="ECO:0000256" key="4">
    <source>
        <dbReference type="ARBA" id="ARBA00023136"/>
    </source>
</evidence>
<evidence type="ECO:0000313" key="6">
    <source>
        <dbReference type="EMBL" id="ADH64629.1"/>
    </source>
</evidence>
<evidence type="ECO:0000313" key="7">
    <source>
        <dbReference type="Proteomes" id="UP000001916"/>
    </source>
</evidence>
<evidence type="ECO:0000256" key="3">
    <source>
        <dbReference type="ARBA" id="ARBA00022989"/>
    </source>
</evidence>
<dbReference type="Proteomes" id="UP000001916">
    <property type="component" value="Chromosome"/>
</dbReference>
<dbReference type="HOGENOM" id="CLU_045498_13_3_0"/>
<dbReference type="PANTHER" id="PTHR43701:SF2">
    <property type="entry name" value="MEMBRANE TRANSPORTER PROTEIN YJNA-RELATED"/>
    <property type="match status" value="1"/>
</dbReference>
<dbReference type="PANTHER" id="PTHR43701">
    <property type="entry name" value="MEMBRANE TRANSPORTER PROTEIN MJ0441-RELATED"/>
    <property type="match status" value="1"/>
</dbReference>
<dbReference type="InterPro" id="IPR051598">
    <property type="entry name" value="TSUP/Inactive_protease-like"/>
</dbReference>
<proteinExistence type="inferred from homology"/>
<dbReference type="STRING" id="526227.Mesil_2784"/>
<dbReference type="eggNOG" id="COG0730">
    <property type="taxonomic scope" value="Bacteria"/>
</dbReference>
<keyword evidence="3 5" id="KW-1133">Transmembrane helix</keyword>